<dbReference type="HOGENOM" id="CLU_3391417_0_0_10"/>
<proteinExistence type="predicted"/>
<dbReference type="STRING" id="504472.Slin_1375"/>
<evidence type="ECO:0000313" key="1">
    <source>
        <dbReference type="EMBL" id="ADB37425.1"/>
    </source>
</evidence>
<accession>D2QM69</accession>
<dbReference type="EMBL" id="CP001769">
    <property type="protein sequence ID" value="ADB37425.1"/>
    <property type="molecule type" value="Genomic_DNA"/>
</dbReference>
<organism evidence="1 2">
    <name type="scientific">Spirosoma linguale (strain ATCC 33905 / DSM 74 / LMG 10896 / Claus 1)</name>
    <dbReference type="NCBI Taxonomy" id="504472"/>
    <lineage>
        <taxon>Bacteria</taxon>
        <taxon>Pseudomonadati</taxon>
        <taxon>Bacteroidota</taxon>
        <taxon>Cytophagia</taxon>
        <taxon>Cytophagales</taxon>
        <taxon>Cytophagaceae</taxon>
        <taxon>Spirosoma</taxon>
    </lineage>
</organism>
<sequence length="32" mass="3877">MLLLQESFAFDQLISQLTDWDAYFAKKRQQLE</sequence>
<name>D2QM69_SPILD</name>
<protein>
    <submittedName>
        <fullName evidence="1">Uncharacterized protein</fullName>
    </submittedName>
</protein>
<keyword evidence="2" id="KW-1185">Reference proteome</keyword>
<gene>
    <name evidence="1" type="ordered locus">Slin_1375</name>
</gene>
<dbReference type="Proteomes" id="UP000002028">
    <property type="component" value="Chromosome"/>
</dbReference>
<reference evidence="1 2" key="1">
    <citation type="journal article" date="2010" name="Stand. Genomic Sci.">
        <title>Complete genome sequence of Spirosoma linguale type strain (1).</title>
        <authorList>
            <person name="Lail K."/>
            <person name="Sikorski J."/>
            <person name="Saunders E."/>
            <person name="Lapidus A."/>
            <person name="Glavina Del Rio T."/>
            <person name="Copeland A."/>
            <person name="Tice H."/>
            <person name="Cheng J.-F."/>
            <person name="Lucas S."/>
            <person name="Nolan M."/>
            <person name="Bruce D."/>
            <person name="Goodwin L."/>
            <person name="Pitluck S."/>
            <person name="Ivanova N."/>
            <person name="Mavromatis K."/>
            <person name="Ovchinnikova G."/>
            <person name="Pati A."/>
            <person name="Chen A."/>
            <person name="Palaniappan K."/>
            <person name="Land M."/>
            <person name="Hauser L."/>
            <person name="Chang Y.-J."/>
            <person name="Jeffries C.D."/>
            <person name="Chain P."/>
            <person name="Brettin T."/>
            <person name="Detter J.C."/>
            <person name="Schuetze A."/>
            <person name="Rohde M."/>
            <person name="Tindall B.J."/>
            <person name="Goeker M."/>
            <person name="Bristow J."/>
            <person name="Eisen J.A."/>
            <person name="Markowitz V."/>
            <person name="Hugenholtz P."/>
            <person name="Kyrpides N.C."/>
            <person name="Klenk H.-P."/>
            <person name="Chen F."/>
        </authorList>
    </citation>
    <scope>NUCLEOTIDE SEQUENCE [LARGE SCALE GENOMIC DNA]</scope>
    <source>
        <strain evidence="2">ATCC 33905 / DSM 74 / LMG 10896 / Claus 1</strain>
    </source>
</reference>
<evidence type="ECO:0000313" key="2">
    <source>
        <dbReference type="Proteomes" id="UP000002028"/>
    </source>
</evidence>
<dbReference type="AlphaFoldDB" id="D2QM69"/>
<dbReference type="KEGG" id="sli:Slin_1375"/>